<dbReference type="Proteomes" id="UP000667349">
    <property type="component" value="Unassembled WGS sequence"/>
</dbReference>
<gene>
    <name evidence="1" type="primary">Zan</name>
    <name evidence="1" type="ORF">G6Z75_0009480</name>
</gene>
<reference evidence="1" key="1">
    <citation type="submission" date="2020-02" db="EMBL/GenBank/DDBJ databases">
        <title>Relaxed selection underlies rapid genomic changes in the transitions from sociality to social parasitism in ants.</title>
        <authorList>
            <person name="Bi X."/>
        </authorList>
    </citation>
    <scope>NUCLEOTIDE SEQUENCE</scope>
    <source>
        <strain evidence="1">BGI-DK2013a</strain>
        <tissue evidence="1">Whole body</tissue>
    </source>
</reference>
<accession>A0A836JG12</accession>
<name>A0A836JG12_9HYME</name>
<organism evidence="1 2">
    <name type="scientific">Acromyrmex insinuator</name>
    <dbReference type="NCBI Taxonomy" id="230686"/>
    <lineage>
        <taxon>Eukaryota</taxon>
        <taxon>Metazoa</taxon>
        <taxon>Ecdysozoa</taxon>
        <taxon>Arthropoda</taxon>
        <taxon>Hexapoda</taxon>
        <taxon>Insecta</taxon>
        <taxon>Pterygota</taxon>
        <taxon>Neoptera</taxon>
        <taxon>Endopterygota</taxon>
        <taxon>Hymenoptera</taxon>
        <taxon>Apocrita</taxon>
        <taxon>Aculeata</taxon>
        <taxon>Formicoidea</taxon>
        <taxon>Formicidae</taxon>
        <taxon>Myrmicinae</taxon>
        <taxon>Acromyrmex</taxon>
    </lineage>
</organism>
<sequence>MVELRKFRTINSFLKYYIGIYAEKSLDNILKKYALLIARRIVNDIGTIDENIHLLGNICENQTIHIKYLFDLVLSDDLMEKDIIEAKKYLVIKLNKFNVVKKYLKVQKYQQVTPAQLMMEITGQLIDIGFAKNIAISLRMYAKFWNIISNTRFNTTLLTDKTTIQYSPAYHKTTTVPVESITTTKTSKRSKDESSKISITPMTTVMTTTTEPIAPTMAITMTAATTTSLPTTIMLPTILLVTELFTATLPTTTTTMLPTTTTLPMTTITLPTTTITLPTTIRTLPMITTAESTTTSAESTITIAEPTITTTLPTTINTTLPTTPTTTTMTTMISPTMEVPIVNTNVIIELNRSKIVTNVFTPYVDFRISEIISNATSVPACESAECITEQNI</sequence>
<evidence type="ECO:0000313" key="2">
    <source>
        <dbReference type="Proteomes" id="UP000667349"/>
    </source>
</evidence>
<evidence type="ECO:0000313" key="1">
    <source>
        <dbReference type="EMBL" id="KAG5310160.1"/>
    </source>
</evidence>
<comment type="caution">
    <text evidence="1">The sequence shown here is derived from an EMBL/GenBank/DDBJ whole genome shotgun (WGS) entry which is preliminary data.</text>
</comment>
<protein>
    <submittedName>
        <fullName evidence="1">ZAN protein</fullName>
    </submittedName>
</protein>
<keyword evidence="2" id="KW-1185">Reference proteome</keyword>
<dbReference type="EMBL" id="JAANHZ010000506">
    <property type="protein sequence ID" value="KAG5310160.1"/>
    <property type="molecule type" value="Genomic_DNA"/>
</dbReference>
<dbReference type="AlphaFoldDB" id="A0A836JG12"/>
<feature type="non-terminal residue" evidence="1">
    <location>
        <position position="392"/>
    </location>
</feature>
<feature type="non-terminal residue" evidence="1">
    <location>
        <position position="1"/>
    </location>
</feature>
<proteinExistence type="predicted"/>